<sequence length="52" mass="5876">MALKINIISPNSNANYAFFIFHINYFTAIVSPQHTRDTILQAILETAGQPIR</sequence>
<evidence type="ECO:0000313" key="1">
    <source>
        <dbReference type="EMBL" id="JAH64446.1"/>
    </source>
</evidence>
<name>A0A0E9UF56_ANGAN</name>
<accession>A0A0E9UF56</accession>
<protein>
    <submittedName>
        <fullName evidence="1">Uncharacterized protein</fullName>
    </submittedName>
</protein>
<proteinExistence type="predicted"/>
<dbReference type="AlphaFoldDB" id="A0A0E9UF56"/>
<organism evidence="1">
    <name type="scientific">Anguilla anguilla</name>
    <name type="common">European freshwater eel</name>
    <name type="synonym">Muraena anguilla</name>
    <dbReference type="NCBI Taxonomy" id="7936"/>
    <lineage>
        <taxon>Eukaryota</taxon>
        <taxon>Metazoa</taxon>
        <taxon>Chordata</taxon>
        <taxon>Craniata</taxon>
        <taxon>Vertebrata</taxon>
        <taxon>Euteleostomi</taxon>
        <taxon>Actinopterygii</taxon>
        <taxon>Neopterygii</taxon>
        <taxon>Teleostei</taxon>
        <taxon>Anguilliformes</taxon>
        <taxon>Anguillidae</taxon>
        <taxon>Anguilla</taxon>
    </lineage>
</organism>
<dbReference type="EMBL" id="GBXM01044131">
    <property type="protein sequence ID" value="JAH64446.1"/>
    <property type="molecule type" value="Transcribed_RNA"/>
</dbReference>
<reference evidence="1" key="2">
    <citation type="journal article" date="2015" name="Fish Shellfish Immunol.">
        <title>Early steps in the European eel (Anguilla anguilla)-Vibrio vulnificus interaction in the gills: Role of the RtxA13 toxin.</title>
        <authorList>
            <person name="Callol A."/>
            <person name="Pajuelo D."/>
            <person name="Ebbesson L."/>
            <person name="Teles M."/>
            <person name="MacKenzie S."/>
            <person name="Amaro C."/>
        </authorList>
    </citation>
    <scope>NUCLEOTIDE SEQUENCE</scope>
</reference>
<reference evidence="1" key="1">
    <citation type="submission" date="2014-11" db="EMBL/GenBank/DDBJ databases">
        <authorList>
            <person name="Amaro Gonzalez C."/>
        </authorList>
    </citation>
    <scope>NUCLEOTIDE SEQUENCE</scope>
</reference>